<reference evidence="1" key="1">
    <citation type="journal article" date="2020" name="bioRxiv">
        <title>Chromosome-level reference genome of the European wasp spider Argiope bruennichi: a resource for studies on range expansion and evolutionary adaptation.</title>
        <authorList>
            <person name="Sheffer M.M."/>
            <person name="Hoppe A."/>
            <person name="Krehenwinkel H."/>
            <person name="Uhl G."/>
            <person name="Kuss A.W."/>
            <person name="Jensen L."/>
            <person name="Jensen C."/>
            <person name="Gillespie R.G."/>
            <person name="Hoff K.J."/>
            <person name="Prost S."/>
        </authorList>
    </citation>
    <scope>NUCLEOTIDE SEQUENCE</scope>
</reference>
<organism evidence="1 2">
    <name type="scientific">Argiope bruennichi</name>
    <name type="common">Wasp spider</name>
    <name type="synonym">Aranea bruennichi</name>
    <dbReference type="NCBI Taxonomy" id="94029"/>
    <lineage>
        <taxon>Eukaryota</taxon>
        <taxon>Metazoa</taxon>
        <taxon>Ecdysozoa</taxon>
        <taxon>Arthropoda</taxon>
        <taxon>Chelicerata</taxon>
        <taxon>Arachnida</taxon>
        <taxon>Araneae</taxon>
        <taxon>Araneomorphae</taxon>
        <taxon>Entelegynae</taxon>
        <taxon>Araneoidea</taxon>
        <taxon>Araneidae</taxon>
        <taxon>Argiope</taxon>
    </lineage>
</organism>
<reference evidence="1" key="2">
    <citation type="submission" date="2020-06" db="EMBL/GenBank/DDBJ databases">
        <authorList>
            <person name="Sheffer M."/>
        </authorList>
    </citation>
    <scope>NUCLEOTIDE SEQUENCE</scope>
</reference>
<evidence type="ECO:0000313" key="1">
    <source>
        <dbReference type="EMBL" id="KAF8767659.1"/>
    </source>
</evidence>
<keyword evidence="2" id="KW-1185">Reference proteome</keyword>
<sequence length="175" mass="19938">MSKIYEEYLIWVEESKELALITAQQITFIAPSQTCHLRELDLCVTMDYLIHAECLAEGASSRDFKDQLRDLQVVFEKVFDVSFKKRFPLMCCGVRRFHEANEKMNAKRCGKASVAMIHNIMKLMIVNDLPDTLCQRFDPESAECNEILSPSGTPPRGSKSKTQFGKLIATIIDNL</sequence>
<evidence type="ECO:0000313" key="2">
    <source>
        <dbReference type="Proteomes" id="UP000807504"/>
    </source>
</evidence>
<proteinExistence type="predicted"/>
<name>A0A8T0E749_ARGBR</name>
<protein>
    <submittedName>
        <fullName evidence="1">Uncharacterized protein</fullName>
    </submittedName>
</protein>
<accession>A0A8T0E749</accession>
<dbReference type="AlphaFoldDB" id="A0A8T0E749"/>
<dbReference type="Proteomes" id="UP000807504">
    <property type="component" value="Unassembled WGS sequence"/>
</dbReference>
<dbReference type="EMBL" id="JABXBU010002230">
    <property type="protein sequence ID" value="KAF8767659.1"/>
    <property type="molecule type" value="Genomic_DNA"/>
</dbReference>
<comment type="caution">
    <text evidence="1">The sequence shown here is derived from an EMBL/GenBank/DDBJ whole genome shotgun (WGS) entry which is preliminary data.</text>
</comment>
<gene>
    <name evidence="1" type="ORF">HNY73_020581</name>
</gene>